<sequence length="77" mass="8461">MITGWSLSRYSEANLQPGLRQLASLLTDILDKESVLKMLLDPGMHGQQLVSWEHVAMCANGLLKTSDSACVSRGMKQ</sequence>
<evidence type="ECO:0000313" key="1">
    <source>
        <dbReference type="EMBL" id="RPD52911.1"/>
    </source>
</evidence>
<proteinExistence type="predicted"/>
<dbReference type="AlphaFoldDB" id="A0A5C2RP60"/>
<organism evidence="1 2">
    <name type="scientific">Lentinus tigrinus ALCF2SS1-6</name>
    <dbReference type="NCBI Taxonomy" id="1328759"/>
    <lineage>
        <taxon>Eukaryota</taxon>
        <taxon>Fungi</taxon>
        <taxon>Dikarya</taxon>
        <taxon>Basidiomycota</taxon>
        <taxon>Agaricomycotina</taxon>
        <taxon>Agaricomycetes</taxon>
        <taxon>Polyporales</taxon>
        <taxon>Polyporaceae</taxon>
        <taxon>Lentinus</taxon>
    </lineage>
</organism>
<gene>
    <name evidence="1" type="ORF">L227DRAFT_581830</name>
</gene>
<reference evidence="1" key="1">
    <citation type="journal article" date="2018" name="Genome Biol. Evol.">
        <title>Genomics and development of Lentinus tigrinus, a white-rot wood-decaying mushroom with dimorphic fruiting bodies.</title>
        <authorList>
            <person name="Wu B."/>
            <person name="Xu Z."/>
            <person name="Knudson A."/>
            <person name="Carlson A."/>
            <person name="Chen N."/>
            <person name="Kovaka S."/>
            <person name="LaButti K."/>
            <person name="Lipzen A."/>
            <person name="Pennachio C."/>
            <person name="Riley R."/>
            <person name="Schakwitz W."/>
            <person name="Umezawa K."/>
            <person name="Ohm R.A."/>
            <person name="Grigoriev I.V."/>
            <person name="Nagy L.G."/>
            <person name="Gibbons J."/>
            <person name="Hibbett D."/>
        </authorList>
    </citation>
    <scope>NUCLEOTIDE SEQUENCE [LARGE SCALE GENOMIC DNA]</scope>
    <source>
        <strain evidence="1">ALCF2SS1-6</strain>
    </source>
</reference>
<dbReference type="OrthoDB" id="2754795at2759"/>
<dbReference type="EMBL" id="ML122335">
    <property type="protein sequence ID" value="RPD52911.1"/>
    <property type="molecule type" value="Genomic_DNA"/>
</dbReference>
<protein>
    <submittedName>
        <fullName evidence="1">Uncharacterized protein</fullName>
    </submittedName>
</protein>
<evidence type="ECO:0000313" key="2">
    <source>
        <dbReference type="Proteomes" id="UP000313359"/>
    </source>
</evidence>
<keyword evidence="2" id="KW-1185">Reference proteome</keyword>
<name>A0A5C2RP60_9APHY</name>
<accession>A0A5C2RP60</accession>
<dbReference type="Proteomes" id="UP000313359">
    <property type="component" value="Unassembled WGS sequence"/>
</dbReference>